<protein>
    <recommendedName>
        <fullName evidence="5">F-box protein</fullName>
    </recommendedName>
</protein>
<dbReference type="Gene3D" id="1.20.1280.50">
    <property type="match status" value="1"/>
</dbReference>
<evidence type="ECO:0000259" key="1">
    <source>
        <dbReference type="Pfam" id="PF00646"/>
    </source>
</evidence>
<evidence type="ECO:0008006" key="5">
    <source>
        <dbReference type="Google" id="ProtNLM"/>
    </source>
</evidence>
<feature type="domain" description="F-box" evidence="1">
    <location>
        <begin position="5"/>
        <end position="39"/>
    </location>
</feature>
<evidence type="ECO:0000259" key="2">
    <source>
        <dbReference type="Pfam" id="PF23622"/>
    </source>
</evidence>
<dbReference type="Pfam" id="PF23622">
    <property type="entry name" value="LRR_At1g61320_AtMIF1"/>
    <property type="match status" value="1"/>
</dbReference>
<dbReference type="SUPFAM" id="SSF52047">
    <property type="entry name" value="RNI-like"/>
    <property type="match status" value="1"/>
</dbReference>
<name>A0AAU9RFC1_THLAR</name>
<dbReference type="AlphaFoldDB" id="A0AAU9RFC1"/>
<dbReference type="Proteomes" id="UP000836841">
    <property type="component" value="Unassembled WGS sequence"/>
</dbReference>
<dbReference type="EMBL" id="CAJVSB020000017">
    <property type="protein sequence ID" value="CAH2040566.1"/>
    <property type="molecule type" value="Genomic_DNA"/>
</dbReference>
<evidence type="ECO:0000313" key="3">
    <source>
        <dbReference type="EMBL" id="CAH2040566.1"/>
    </source>
</evidence>
<dbReference type="PANTHER" id="PTHR31900:SF34">
    <property type="entry name" value="EMB|CAB62440.1-RELATED"/>
    <property type="match status" value="1"/>
</dbReference>
<dbReference type="InterPro" id="IPR036047">
    <property type="entry name" value="F-box-like_dom_sf"/>
</dbReference>
<sequence length="461" mass="52909">MADFFSLLPDTLIILIISSLPFKEAARTSVLSKRWRRFFHETKTVDFDETHFIKESTEEDQSKKDTQRRAFLDFLSDWVRNSTAPVLNKLRLAISNPQDSALQVNNCVRFAVDRKAKILELDFSDPSWNEESFENHDALFDLPPSIYEHDTLEFLKLFSCNFLSSGFENFTSLKSISLGWIELPNSSLGSLLSTCRFLENLSLKKCWGLEYVSVSAPRLKSLVIDKCLDLENGVWINSRTKLRVFKYIGLLVNVEIESWRDLEEAYLDYGLESNLRDCGDLLYQTLDNVYSVRHLTVCSYMLQEIPSAEDWPTMKPPLQCLKLLTLKTALHPHEYHGISFFLNSCPCLETLTLDIVPSKIFQERATHLPLQEHEFLGNSKYVLVQKWMKSLKVVEVKGFKGGVFEVAVVGFLMACGRGLERLSIVLSKDKGDPSQEDRYRTDAERLLRFPRASASLRASII</sequence>
<accession>A0AAU9RFC1</accession>
<dbReference type="InterPro" id="IPR055357">
    <property type="entry name" value="LRR_At1g61320_AtMIF1"/>
</dbReference>
<dbReference type="SUPFAM" id="SSF81383">
    <property type="entry name" value="F-box domain"/>
    <property type="match status" value="1"/>
</dbReference>
<dbReference type="Gene3D" id="3.80.10.10">
    <property type="entry name" value="Ribonuclease Inhibitor"/>
    <property type="match status" value="1"/>
</dbReference>
<dbReference type="InterPro" id="IPR053781">
    <property type="entry name" value="F-box_AtFBL13-like"/>
</dbReference>
<comment type="caution">
    <text evidence="3">The sequence shown here is derived from an EMBL/GenBank/DDBJ whole genome shotgun (WGS) entry which is preliminary data.</text>
</comment>
<dbReference type="InterPro" id="IPR032675">
    <property type="entry name" value="LRR_dom_sf"/>
</dbReference>
<feature type="domain" description="At1g61320/AtMIF1 LRR" evidence="2">
    <location>
        <begin position="101"/>
        <end position="399"/>
    </location>
</feature>
<evidence type="ECO:0000313" key="4">
    <source>
        <dbReference type="Proteomes" id="UP000836841"/>
    </source>
</evidence>
<reference evidence="3 4" key="1">
    <citation type="submission" date="2022-03" db="EMBL/GenBank/DDBJ databases">
        <authorList>
            <person name="Nunn A."/>
            <person name="Chopra R."/>
            <person name="Nunn A."/>
            <person name="Contreras Garrido A."/>
        </authorList>
    </citation>
    <scope>NUCLEOTIDE SEQUENCE [LARGE SCALE GENOMIC DNA]</scope>
</reference>
<keyword evidence="4" id="KW-1185">Reference proteome</keyword>
<proteinExistence type="predicted"/>
<dbReference type="InterPro" id="IPR050232">
    <property type="entry name" value="FBL13/AtMIF1-like"/>
</dbReference>
<gene>
    <name evidence="3" type="ORF">TAV2_LOCUS4153</name>
</gene>
<dbReference type="InterPro" id="IPR001810">
    <property type="entry name" value="F-box_dom"/>
</dbReference>
<dbReference type="Pfam" id="PF00646">
    <property type="entry name" value="F-box"/>
    <property type="match status" value="1"/>
</dbReference>
<dbReference type="PANTHER" id="PTHR31900">
    <property type="entry name" value="F-BOX/RNI SUPERFAMILY PROTEIN-RELATED"/>
    <property type="match status" value="1"/>
</dbReference>
<dbReference type="CDD" id="cd22160">
    <property type="entry name" value="F-box_AtFBL13-like"/>
    <property type="match status" value="1"/>
</dbReference>
<organism evidence="3 4">
    <name type="scientific">Thlaspi arvense</name>
    <name type="common">Field penny-cress</name>
    <dbReference type="NCBI Taxonomy" id="13288"/>
    <lineage>
        <taxon>Eukaryota</taxon>
        <taxon>Viridiplantae</taxon>
        <taxon>Streptophyta</taxon>
        <taxon>Embryophyta</taxon>
        <taxon>Tracheophyta</taxon>
        <taxon>Spermatophyta</taxon>
        <taxon>Magnoliopsida</taxon>
        <taxon>eudicotyledons</taxon>
        <taxon>Gunneridae</taxon>
        <taxon>Pentapetalae</taxon>
        <taxon>rosids</taxon>
        <taxon>malvids</taxon>
        <taxon>Brassicales</taxon>
        <taxon>Brassicaceae</taxon>
        <taxon>Thlaspideae</taxon>
        <taxon>Thlaspi</taxon>
    </lineage>
</organism>